<feature type="compositionally biased region" description="Basic and acidic residues" evidence="2">
    <location>
        <begin position="261"/>
        <end position="271"/>
    </location>
</feature>
<keyword evidence="1" id="KW-0863">Zinc-finger</keyword>
<feature type="compositionally biased region" description="Low complexity" evidence="2">
    <location>
        <begin position="895"/>
        <end position="906"/>
    </location>
</feature>
<dbReference type="Gene3D" id="4.10.60.10">
    <property type="entry name" value="Zinc finger, CCHC-type"/>
    <property type="match status" value="1"/>
</dbReference>
<feature type="compositionally biased region" description="Polar residues" evidence="2">
    <location>
        <begin position="145"/>
        <end position="161"/>
    </location>
</feature>
<evidence type="ECO:0000313" key="4">
    <source>
        <dbReference type="EMBL" id="CAH1114759.1"/>
    </source>
</evidence>
<dbReference type="Proteomes" id="UP001153636">
    <property type="component" value="Chromosome 8"/>
</dbReference>
<dbReference type="OrthoDB" id="6769082at2759"/>
<feature type="domain" description="CCHC-type" evidence="3">
    <location>
        <begin position="863"/>
        <end position="878"/>
    </location>
</feature>
<reference evidence="4" key="1">
    <citation type="submission" date="2022-01" db="EMBL/GenBank/DDBJ databases">
        <authorList>
            <person name="King R."/>
        </authorList>
    </citation>
    <scope>NUCLEOTIDE SEQUENCE</scope>
</reference>
<feature type="compositionally biased region" description="Polar residues" evidence="2">
    <location>
        <begin position="242"/>
        <end position="259"/>
    </location>
</feature>
<feature type="region of interest" description="Disordered" evidence="2">
    <location>
        <begin position="132"/>
        <end position="174"/>
    </location>
</feature>
<keyword evidence="5" id="KW-1185">Reference proteome</keyword>
<protein>
    <recommendedName>
        <fullName evidence="3">CCHC-type domain-containing protein</fullName>
    </recommendedName>
</protein>
<dbReference type="EMBL" id="OV651820">
    <property type="protein sequence ID" value="CAH1114759.1"/>
    <property type="molecule type" value="Genomic_DNA"/>
</dbReference>
<dbReference type="SUPFAM" id="SSF57756">
    <property type="entry name" value="Retrovirus zinc finger-like domains"/>
    <property type="match status" value="1"/>
</dbReference>
<evidence type="ECO:0000259" key="3">
    <source>
        <dbReference type="PROSITE" id="PS50158"/>
    </source>
</evidence>
<dbReference type="Pfam" id="PF00098">
    <property type="entry name" value="zf-CCHC"/>
    <property type="match status" value="1"/>
</dbReference>
<feature type="compositionally biased region" description="Polar residues" evidence="2">
    <location>
        <begin position="1116"/>
        <end position="1129"/>
    </location>
</feature>
<feature type="compositionally biased region" description="Basic and acidic residues" evidence="2">
    <location>
        <begin position="132"/>
        <end position="143"/>
    </location>
</feature>
<dbReference type="SMART" id="SM00343">
    <property type="entry name" value="ZnF_C2HC"/>
    <property type="match status" value="1"/>
</dbReference>
<dbReference type="AlphaFoldDB" id="A0A9P0DA50"/>
<feature type="region of interest" description="Disordered" evidence="2">
    <location>
        <begin position="1091"/>
        <end position="1129"/>
    </location>
</feature>
<dbReference type="GO" id="GO:0003676">
    <property type="term" value="F:nucleic acid binding"/>
    <property type="evidence" value="ECO:0007669"/>
    <property type="project" value="InterPro"/>
</dbReference>
<gene>
    <name evidence="4" type="ORF">PSYICH_LOCUS14798</name>
</gene>
<accession>A0A9P0DA50</accession>
<dbReference type="InterPro" id="IPR001878">
    <property type="entry name" value="Znf_CCHC"/>
</dbReference>
<dbReference type="PANTHER" id="PTHR45733">
    <property type="entry name" value="FORMIN-J"/>
    <property type="match status" value="1"/>
</dbReference>
<feature type="compositionally biased region" description="Basic residues" evidence="2">
    <location>
        <begin position="993"/>
        <end position="1002"/>
    </location>
</feature>
<organism evidence="4 5">
    <name type="scientific">Psylliodes chrysocephalus</name>
    <dbReference type="NCBI Taxonomy" id="3402493"/>
    <lineage>
        <taxon>Eukaryota</taxon>
        <taxon>Metazoa</taxon>
        <taxon>Ecdysozoa</taxon>
        <taxon>Arthropoda</taxon>
        <taxon>Hexapoda</taxon>
        <taxon>Insecta</taxon>
        <taxon>Pterygota</taxon>
        <taxon>Neoptera</taxon>
        <taxon>Endopterygota</taxon>
        <taxon>Coleoptera</taxon>
        <taxon>Polyphaga</taxon>
        <taxon>Cucujiformia</taxon>
        <taxon>Chrysomeloidea</taxon>
        <taxon>Chrysomelidae</taxon>
        <taxon>Galerucinae</taxon>
        <taxon>Alticini</taxon>
        <taxon>Psylliodes</taxon>
    </lineage>
</organism>
<evidence type="ECO:0000256" key="1">
    <source>
        <dbReference type="PROSITE-ProRule" id="PRU00047"/>
    </source>
</evidence>
<evidence type="ECO:0000256" key="2">
    <source>
        <dbReference type="SAM" id="MobiDB-lite"/>
    </source>
</evidence>
<evidence type="ECO:0000313" key="5">
    <source>
        <dbReference type="Proteomes" id="UP001153636"/>
    </source>
</evidence>
<feature type="region of interest" description="Disordered" evidence="2">
    <location>
        <begin position="195"/>
        <end position="279"/>
    </location>
</feature>
<sequence>MDFHYKRSRVLGKNSYSQYRNRQFKIKKSFEEDPKIPTDIAEKRYLLVSSSRVGGASIERQLIDSAKLIPINQQIFEKSISLLSSLSEEREGEILSEFIDLSDIEEEVDLSAEQKPIVQERILQKSLKERVMGRKSNRREERYSQLLSQEESQRTSKSTKGSKPKNDKDDSWERRYGYDAVGGLAEMMTKKMNEKLTSQETIKTSKYDPKERSDHVSRTDKRPVDHIRGEVGQGAIPKNSKPIHSQSENANDNLKSSMTEVLKEDKGASSRKDKKTNRAKKDKYFLDMTLPTGPILPVIHSTLNPDATEYQQQSKTPVYSMEPPIFKKKVAGLDNKDKSLLRDIEDKVQNIREDKENPTLFNEAAVLDLINSQIGSYHVWTLNVLEKITSNQGILQETILSQNTSFLVMKHEMNENNNLLNDIVHHLTETKDEEALDLGGMSNMISNMKIQIEEMKTSLEGIKKSQWVKQPSSILTPNIVPDKKTAFDGSKKVKKLHDYKKVQDVLPKEVEKEISGLPTRNPGEPLFLYRQRCALDNCYLILGMSKPVAESRNSRIRKKDPEEDLTMGKIESLREGYLDIEDLDYDRTKKTIVYAYRKILALDSSKMRAMRSTLLSVAQEFGIDIVSIDGLDKFKMNLDILYKVVMEGLLNLIFPDLVNNPPNCINFKMSQNIENKNSSSSYVSAVKSAPKPIFPKKDQAIVMHADDNIKLFDYVKAIGDIVGSKQITFASRISNNRICIYLASTDLVEKLLRSHQTITIENTILNIRRLVAPTKRIIISNISPFVPHDIAETAIKSLGLQMASPISFLRAGIPGDEYSHIMSFRRQVYVFSPLENFELHTSLVISFDGQENRIFLSTDKMECFICKQTGHIASNCPNPPTNNLPAHIITDTLSQTTTQPSVSLPPSQQPPISSPPSQQPPISSPPSQQPPIETSTSPIPETLPHQNLPHSSQTLTETPNDQTNLLNEDPFLTPTPLQEMPPPKTPPTSSSIKTKKMKRKRTVSTESILTEATKKSIEDVYQETPEAFALTIENLFAFLENTHGNPEPYTEALKFTSDVKSLVENLNLIYPALKERSTKNRITRLAKKIKRHLNPDSEETDSLPSLDDPSDEDYNSEGSISLNSQKSSY</sequence>
<proteinExistence type="predicted"/>
<dbReference type="CDD" id="cd22541">
    <property type="entry name" value="SP5_N"/>
    <property type="match status" value="1"/>
</dbReference>
<dbReference type="InterPro" id="IPR051144">
    <property type="entry name" value="Formin_homology_domain"/>
</dbReference>
<keyword evidence="1" id="KW-0862">Zinc</keyword>
<feature type="compositionally biased region" description="Basic and acidic residues" evidence="2">
    <location>
        <begin position="203"/>
        <end position="229"/>
    </location>
</feature>
<keyword evidence="1" id="KW-0479">Metal-binding</keyword>
<feature type="region of interest" description="Disordered" evidence="2">
    <location>
        <begin position="895"/>
        <end position="1006"/>
    </location>
</feature>
<feature type="compositionally biased region" description="Polar residues" evidence="2">
    <location>
        <begin position="944"/>
        <end position="966"/>
    </location>
</feature>
<name>A0A9P0DA50_9CUCU</name>
<dbReference type="GO" id="GO:0008270">
    <property type="term" value="F:zinc ion binding"/>
    <property type="evidence" value="ECO:0007669"/>
    <property type="project" value="UniProtKB-KW"/>
</dbReference>
<feature type="compositionally biased region" description="Basic and acidic residues" evidence="2">
    <location>
        <begin position="164"/>
        <end position="174"/>
    </location>
</feature>
<feature type="compositionally biased region" description="Pro residues" evidence="2">
    <location>
        <begin position="907"/>
        <end position="929"/>
    </location>
</feature>
<dbReference type="InterPro" id="IPR036875">
    <property type="entry name" value="Znf_CCHC_sf"/>
</dbReference>
<dbReference type="PROSITE" id="PS50158">
    <property type="entry name" value="ZF_CCHC"/>
    <property type="match status" value="1"/>
</dbReference>